<dbReference type="NCBIfam" id="NF001684">
    <property type="entry name" value="PRK00443.1-4"/>
    <property type="match status" value="1"/>
</dbReference>
<dbReference type="PATRIC" id="fig|1300222.3.peg.3400"/>
<dbReference type="Gene3D" id="3.40.50.1360">
    <property type="match status" value="1"/>
</dbReference>
<evidence type="ECO:0000313" key="6">
    <source>
        <dbReference type="EMBL" id="EMT51498.1"/>
    </source>
</evidence>
<comment type="function">
    <text evidence="4">Catalyzes the reversible isomerization-deamination of glucosamine 6-phosphate (GlcN6P) to form fructose 6-phosphate (Fru6P) and ammonium ion.</text>
</comment>
<evidence type="ECO:0000256" key="4">
    <source>
        <dbReference type="HAMAP-Rule" id="MF_01241"/>
    </source>
</evidence>
<dbReference type="PANTHER" id="PTHR11280">
    <property type="entry name" value="GLUCOSAMINE-6-PHOSPHATE ISOMERASE"/>
    <property type="match status" value="1"/>
</dbReference>
<dbReference type="EMBL" id="APBN01000007">
    <property type="protein sequence ID" value="EMT51498.1"/>
    <property type="molecule type" value="Genomic_DNA"/>
</dbReference>
<comment type="catalytic activity">
    <reaction evidence="1 4">
        <text>alpha-D-glucosamine 6-phosphate + H2O = beta-D-fructose 6-phosphate + NH4(+)</text>
        <dbReference type="Rhea" id="RHEA:12172"/>
        <dbReference type="ChEBI" id="CHEBI:15377"/>
        <dbReference type="ChEBI" id="CHEBI:28938"/>
        <dbReference type="ChEBI" id="CHEBI:57634"/>
        <dbReference type="ChEBI" id="CHEBI:75989"/>
        <dbReference type="EC" id="3.5.99.6"/>
    </reaction>
</comment>
<evidence type="ECO:0000256" key="2">
    <source>
        <dbReference type="ARBA" id="ARBA00022801"/>
    </source>
</evidence>
<evidence type="ECO:0000256" key="1">
    <source>
        <dbReference type="ARBA" id="ARBA00000644"/>
    </source>
</evidence>
<dbReference type="InterPro" id="IPR006148">
    <property type="entry name" value="Glc/Gal-6P_isomerase"/>
</dbReference>
<protein>
    <recommendedName>
        <fullName evidence="4">Glucosamine-6-phosphate deaminase</fullName>
        <ecNumber evidence="4">3.5.99.6</ecNumber>
    </recommendedName>
    <alternativeName>
        <fullName evidence="4">GlcN6P deaminase</fullName>
        <shortName evidence="4">GNPDA</shortName>
    </alternativeName>
    <alternativeName>
        <fullName evidence="4">Glucosamine-6-phosphate isomerase</fullName>
    </alternativeName>
</protein>
<dbReference type="NCBIfam" id="TIGR00502">
    <property type="entry name" value="nagB"/>
    <property type="match status" value="1"/>
</dbReference>
<dbReference type="GO" id="GO:0006043">
    <property type="term" value="P:glucosamine catabolic process"/>
    <property type="evidence" value="ECO:0007669"/>
    <property type="project" value="TreeGrafter"/>
</dbReference>
<dbReference type="HAMAP" id="MF_01241">
    <property type="entry name" value="GlcN6P_deamin"/>
    <property type="match status" value="1"/>
</dbReference>
<accession>M8DDH7</accession>
<comment type="similarity">
    <text evidence="4">Belongs to the glucosamine/galactosamine-6-phosphate isomerase family. NagB subfamily.</text>
</comment>
<dbReference type="InterPro" id="IPR037171">
    <property type="entry name" value="NagB/RpiA_transferase-like"/>
</dbReference>
<keyword evidence="2 4" id="KW-0378">Hydrolase</keyword>
<dbReference type="PROSITE" id="PS01161">
    <property type="entry name" value="GLC_GALNAC_ISOMERASE"/>
    <property type="match status" value="1"/>
</dbReference>
<dbReference type="RefSeq" id="WP_003389526.1">
    <property type="nucleotide sequence ID" value="NZ_APBN01000007.1"/>
</dbReference>
<dbReference type="FunFam" id="3.40.50.1360:FF:000003">
    <property type="entry name" value="Glucosamine-6-phosphate deaminase"/>
    <property type="match status" value="1"/>
</dbReference>
<dbReference type="GO" id="GO:0005737">
    <property type="term" value="C:cytoplasm"/>
    <property type="evidence" value="ECO:0007669"/>
    <property type="project" value="TreeGrafter"/>
</dbReference>
<sequence>MKWKIVENYEELSAEAARLVAMQVKKKPDSVLGLATGSTPVGMYKELARMYRVENLDFSRITTFNLDEYVGLSVDHPQSYHVFMQEHFFRHVNLLPEHTHIPSGDASDLATECTRYEQAIKAAGGIDVQILGIGGNGHIGFNEPGSAADSRTRVVQLAQRTIEDNARFFSSIEEVPTAAVSMGIQTILEARKIVLLASGESKAEAVHRMLEGEPTAEVPASLLQQHPDVVVIMDRSAASRLSAECKETEHARL</sequence>
<feature type="domain" description="Glucosamine/galactosamine-6-phosphate isomerase" evidence="5">
    <location>
        <begin position="11"/>
        <end position="227"/>
    </location>
</feature>
<dbReference type="PANTHER" id="PTHR11280:SF5">
    <property type="entry name" value="GLUCOSAMINE-6-PHOSPHATE ISOMERASE"/>
    <property type="match status" value="1"/>
</dbReference>
<dbReference type="AlphaFoldDB" id="M8DDH7"/>
<keyword evidence="6" id="KW-0413">Isomerase</keyword>
<dbReference type="Proteomes" id="UP000012081">
    <property type="component" value="Unassembled WGS sequence"/>
</dbReference>
<dbReference type="GO" id="GO:0005975">
    <property type="term" value="P:carbohydrate metabolic process"/>
    <property type="evidence" value="ECO:0007669"/>
    <property type="project" value="InterPro"/>
</dbReference>
<dbReference type="GeneID" id="89498435"/>
<feature type="active site" description="For ring-opening step" evidence="4">
    <location>
        <position position="136"/>
    </location>
</feature>
<keyword evidence="7" id="KW-1185">Reference proteome</keyword>
<feature type="active site" description="For ring-opening step" evidence="4">
    <location>
        <position position="143"/>
    </location>
</feature>
<dbReference type="STRING" id="1300222.I532_16278"/>
<dbReference type="EC" id="3.5.99.6" evidence="4"/>
<dbReference type="Pfam" id="PF01182">
    <property type="entry name" value="Glucosamine_iso"/>
    <property type="match status" value="1"/>
</dbReference>
<dbReference type="GO" id="GO:0006046">
    <property type="term" value="P:N-acetylglucosamine catabolic process"/>
    <property type="evidence" value="ECO:0007669"/>
    <property type="project" value="UniProtKB-UniRule"/>
</dbReference>
<dbReference type="InterPro" id="IPR018321">
    <property type="entry name" value="Glucosamine6P_isomerase_CS"/>
</dbReference>
<dbReference type="GO" id="GO:0004342">
    <property type="term" value="F:glucosamine-6-phosphate deaminase activity"/>
    <property type="evidence" value="ECO:0007669"/>
    <property type="project" value="UniProtKB-UniRule"/>
</dbReference>
<gene>
    <name evidence="4" type="primary">nagB</name>
    <name evidence="6" type="ORF">I532_16278</name>
</gene>
<comment type="caution">
    <text evidence="6">The sequence shown here is derived from an EMBL/GenBank/DDBJ whole genome shotgun (WGS) entry which is preliminary data.</text>
</comment>
<dbReference type="GO" id="GO:0019262">
    <property type="term" value="P:N-acetylneuraminate catabolic process"/>
    <property type="evidence" value="ECO:0007669"/>
    <property type="project" value="UniProtKB-UniRule"/>
</dbReference>
<organism evidence="6 7">
    <name type="scientific">Brevibacillus borstelensis AK1</name>
    <dbReference type="NCBI Taxonomy" id="1300222"/>
    <lineage>
        <taxon>Bacteria</taxon>
        <taxon>Bacillati</taxon>
        <taxon>Bacillota</taxon>
        <taxon>Bacilli</taxon>
        <taxon>Bacillales</taxon>
        <taxon>Paenibacillaceae</taxon>
        <taxon>Brevibacillus</taxon>
    </lineage>
</organism>
<dbReference type="OrthoDB" id="9791139at2"/>
<dbReference type="CDD" id="cd01399">
    <property type="entry name" value="GlcN6P_deaminase"/>
    <property type="match status" value="1"/>
</dbReference>
<dbReference type="InterPro" id="IPR004547">
    <property type="entry name" value="Glucosamine6P_isomerase"/>
</dbReference>
<reference evidence="6 7" key="1">
    <citation type="submission" date="2013-03" db="EMBL/GenBank/DDBJ databases">
        <title>Assembly of a new bacterial strain Brevibacillus borstelensis AK1.</title>
        <authorList>
            <person name="Rajan I."/>
            <person name="PoliReddy D."/>
            <person name="Sugumar T."/>
            <person name="Rathinam K."/>
            <person name="Alqarawi S."/>
            <person name="Khalil A.B."/>
            <person name="Sivakumar N."/>
        </authorList>
    </citation>
    <scope>NUCLEOTIDE SEQUENCE [LARGE SCALE GENOMIC DNA]</scope>
    <source>
        <strain evidence="6 7">AK1</strain>
    </source>
</reference>
<feature type="active site" description="Proton acceptor; for ring-opening step" evidence="4">
    <location>
        <position position="138"/>
    </location>
</feature>
<dbReference type="SUPFAM" id="SSF100950">
    <property type="entry name" value="NagB/RpiA/CoA transferase-like"/>
    <property type="match status" value="1"/>
</dbReference>
<keyword evidence="3 4" id="KW-0119">Carbohydrate metabolism</keyword>
<dbReference type="GO" id="GO:0016853">
    <property type="term" value="F:isomerase activity"/>
    <property type="evidence" value="ECO:0007669"/>
    <property type="project" value="UniProtKB-KW"/>
</dbReference>
<feature type="active site" description="Proton acceptor; for enolization step" evidence="4">
    <location>
        <position position="67"/>
    </location>
</feature>
<dbReference type="GO" id="GO:0042802">
    <property type="term" value="F:identical protein binding"/>
    <property type="evidence" value="ECO:0007669"/>
    <property type="project" value="TreeGrafter"/>
</dbReference>
<proteinExistence type="inferred from homology"/>
<comment type="pathway">
    <text evidence="4">Amino-sugar metabolism; N-acetylneuraminate degradation; D-fructose 6-phosphate from N-acetylneuraminate: step 5/5.</text>
</comment>
<evidence type="ECO:0000313" key="7">
    <source>
        <dbReference type="Proteomes" id="UP000012081"/>
    </source>
</evidence>
<evidence type="ECO:0000259" key="5">
    <source>
        <dbReference type="Pfam" id="PF01182"/>
    </source>
</evidence>
<comment type="caution">
    <text evidence="4">Lacks conserved residue(s) required for the propagation of feature annotation.</text>
</comment>
<dbReference type="UniPathway" id="UPA00629">
    <property type="reaction ID" value="UER00684"/>
</dbReference>
<evidence type="ECO:0000256" key="3">
    <source>
        <dbReference type="ARBA" id="ARBA00023277"/>
    </source>
</evidence>
<name>M8DDH7_9BACL</name>